<evidence type="ECO:0000256" key="2">
    <source>
        <dbReference type="ARBA" id="ARBA00022840"/>
    </source>
</evidence>
<evidence type="ECO:0000256" key="5">
    <source>
        <dbReference type="SAM" id="Coils"/>
    </source>
</evidence>
<keyword evidence="4" id="KW-0723">Serine/threonine-protein kinase</keyword>
<name>A0AA36JE14_9DINO</name>
<reference evidence="7" key="1">
    <citation type="submission" date="2023-08" db="EMBL/GenBank/DDBJ databases">
        <authorList>
            <person name="Chen Y."/>
            <person name="Shah S."/>
            <person name="Dougan E. K."/>
            <person name="Thang M."/>
            <person name="Chan C."/>
        </authorList>
    </citation>
    <scope>NUCLEOTIDE SEQUENCE</scope>
</reference>
<keyword evidence="4" id="KW-0808">Transferase</keyword>
<dbReference type="Pfam" id="PF00069">
    <property type="entry name" value="Pkinase"/>
    <property type="match status" value="1"/>
</dbReference>
<feature type="binding site" evidence="3">
    <location>
        <position position="41"/>
    </location>
    <ligand>
        <name>ATP</name>
        <dbReference type="ChEBI" id="CHEBI:30616"/>
    </ligand>
</feature>
<dbReference type="GO" id="GO:0004674">
    <property type="term" value="F:protein serine/threonine kinase activity"/>
    <property type="evidence" value="ECO:0007669"/>
    <property type="project" value="UniProtKB-KW"/>
</dbReference>
<dbReference type="Gene3D" id="3.30.200.20">
    <property type="entry name" value="Phosphorylase Kinase, domain 1"/>
    <property type="match status" value="1"/>
</dbReference>
<evidence type="ECO:0000313" key="8">
    <source>
        <dbReference type="Proteomes" id="UP001178507"/>
    </source>
</evidence>
<keyword evidence="4" id="KW-0418">Kinase</keyword>
<dbReference type="Gene3D" id="1.10.510.10">
    <property type="entry name" value="Transferase(Phosphotransferase) domain 1"/>
    <property type="match status" value="1"/>
</dbReference>
<sequence length="363" mass="40674">MGVGQSVESLYFQQKVKLGQGGFGTVWRAVDRTTHRFVAVKQIDKLKAYWQGAKRSDLLLEIDFLKACDHVNITKLYNYFEDSSSISIAMEYCDGGDLEDKLKERGAKLPEAQSASWTRQICGAIKHLHERDICHRDIKPGNFMFSTSLLKLSDFGFATFLKKGQTTMEDVGTPAFMAPEQHQLSKGGPGYSHSVDVWAAGCMLHMFLSNGRHPFVTSKNSLDMANLLKGNADFGLSMFGELLGVAVAPEAKDLCRRMLAPEPRSRIGVEEVLQNIWVKSEKEEVPEDAAQHFAQLKQQLLMAEQQLKEAEERELSLKSRLQKQDDSVVLVTIPVTLPACINRCSSCTTCAADRIEPQRIKKW</sequence>
<dbReference type="SMART" id="SM00220">
    <property type="entry name" value="S_TKc"/>
    <property type="match status" value="1"/>
</dbReference>
<dbReference type="GO" id="GO:0010506">
    <property type="term" value="P:regulation of autophagy"/>
    <property type="evidence" value="ECO:0007669"/>
    <property type="project" value="InterPro"/>
</dbReference>
<dbReference type="PROSITE" id="PS00108">
    <property type="entry name" value="PROTEIN_KINASE_ST"/>
    <property type="match status" value="1"/>
</dbReference>
<dbReference type="PROSITE" id="PS00107">
    <property type="entry name" value="PROTEIN_KINASE_ATP"/>
    <property type="match status" value="1"/>
</dbReference>
<dbReference type="SUPFAM" id="SSF56112">
    <property type="entry name" value="Protein kinase-like (PK-like)"/>
    <property type="match status" value="1"/>
</dbReference>
<dbReference type="FunFam" id="3.30.200.20:FF:000042">
    <property type="entry name" value="Aurora kinase A"/>
    <property type="match status" value="1"/>
</dbReference>
<protein>
    <recommendedName>
        <fullName evidence="6">Protein kinase domain-containing protein</fullName>
    </recommendedName>
</protein>
<keyword evidence="5" id="KW-0175">Coiled coil</keyword>
<feature type="domain" description="Protein kinase" evidence="6">
    <location>
        <begin position="12"/>
        <end position="278"/>
    </location>
</feature>
<accession>A0AA36JE14</accession>
<comment type="similarity">
    <text evidence="4">Belongs to the protein kinase superfamily.</text>
</comment>
<comment type="caution">
    <text evidence="7">The sequence shown here is derived from an EMBL/GenBank/DDBJ whole genome shotgun (WGS) entry which is preliminary data.</text>
</comment>
<dbReference type="InterPro" id="IPR017441">
    <property type="entry name" value="Protein_kinase_ATP_BS"/>
</dbReference>
<dbReference type="InterPro" id="IPR000719">
    <property type="entry name" value="Prot_kinase_dom"/>
</dbReference>
<evidence type="ECO:0000256" key="4">
    <source>
        <dbReference type="RuleBase" id="RU000304"/>
    </source>
</evidence>
<dbReference type="AlphaFoldDB" id="A0AA36JE14"/>
<keyword evidence="1 3" id="KW-0547">Nucleotide-binding</keyword>
<evidence type="ECO:0000256" key="1">
    <source>
        <dbReference type="ARBA" id="ARBA00022741"/>
    </source>
</evidence>
<dbReference type="PANTHER" id="PTHR24348">
    <property type="entry name" value="SERINE/THREONINE-PROTEIN KINASE UNC-51-RELATED"/>
    <property type="match status" value="1"/>
</dbReference>
<keyword evidence="2 3" id="KW-0067">ATP-binding</keyword>
<evidence type="ECO:0000313" key="7">
    <source>
        <dbReference type="EMBL" id="CAJ1403273.1"/>
    </source>
</evidence>
<feature type="coiled-coil region" evidence="5">
    <location>
        <begin position="293"/>
        <end position="327"/>
    </location>
</feature>
<dbReference type="PROSITE" id="PS50011">
    <property type="entry name" value="PROTEIN_KINASE_DOM"/>
    <property type="match status" value="1"/>
</dbReference>
<evidence type="ECO:0000256" key="3">
    <source>
        <dbReference type="PROSITE-ProRule" id="PRU10141"/>
    </source>
</evidence>
<dbReference type="GO" id="GO:0005524">
    <property type="term" value="F:ATP binding"/>
    <property type="evidence" value="ECO:0007669"/>
    <property type="project" value="UniProtKB-UniRule"/>
</dbReference>
<keyword evidence="8" id="KW-1185">Reference proteome</keyword>
<dbReference type="InterPro" id="IPR045269">
    <property type="entry name" value="Atg1-like"/>
</dbReference>
<dbReference type="Proteomes" id="UP001178507">
    <property type="component" value="Unassembled WGS sequence"/>
</dbReference>
<evidence type="ECO:0000259" key="6">
    <source>
        <dbReference type="PROSITE" id="PS50011"/>
    </source>
</evidence>
<dbReference type="InterPro" id="IPR011009">
    <property type="entry name" value="Kinase-like_dom_sf"/>
</dbReference>
<dbReference type="InterPro" id="IPR008271">
    <property type="entry name" value="Ser/Thr_kinase_AS"/>
</dbReference>
<dbReference type="GO" id="GO:0005737">
    <property type="term" value="C:cytoplasm"/>
    <property type="evidence" value="ECO:0007669"/>
    <property type="project" value="TreeGrafter"/>
</dbReference>
<organism evidence="7 8">
    <name type="scientific">Effrenium voratum</name>
    <dbReference type="NCBI Taxonomy" id="2562239"/>
    <lineage>
        <taxon>Eukaryota</taxon>
        <taxon>Sar</taxon>
        <taxon>Alveolata</taxon>
        <taxon>Dinophyceae</taxon>
        <taxon>Suessiales</taxon>
        <taxon>Symbiodiniaceae</taxon>
        <taxon>Effrenium</taxon>
    </lineage>
</organism>
<proteinExistence type="inferred from homology"/>
<dbReference type="PANTHER" id="PTHR24348:SF68">
    <property type="entry name" value="SERINE_THREONINE-PROTEIN KINASE ATG1C"/>
    <property type="match status" value="1"/>
</dbReference>
<gene>
    <name evidence="7" type="ORF">EVOR1521_LOCUS25988</name>
</gene>
<dbReference type="EMBL" id="CAUJNA010003488">
    <property type="protein sequence ID" value="CAJ1403273.1"/>
    <property type="molecule type" value="Genomic_DNA"/>
</dbReference>